<dbReference type="InterPro" id="IPR024775">
    <property type="entry name" value="DinB-like"/>
</dbReference>
<keyword evidence="1" id="KW-0732">Signal</keyword>
<dbReference type="AlphaFoldDB" id="A0A4V3C3Z0"/>
<dbReference type="Pfam" id="PF12867">
    <property type="entry name" value="DinB_2"/>
    <property type="match status" value="1"/>
</dbReference>
<feature type="domain" description="DinB-like" evidence="2">
    <location>
        <begin position="62"/>
        <end position="209"/>
    </location>
</feature>
<keyword evidence="4" id="KW-1185">Reference proteome</keyword>
<evidence type="ECO:0000259" key="2">
    <source>
        <dbReference type="Pfam" id="PF12867"/>
    </source>
</evidence>
<evidence type="ECO:0000313" key="3">
    <source>
        <dbReference type="EMBL" id="TDO23868.1"/>
    </source>
</evidence>
<feature type="signal peptide" evidence="1">
    <location>
        <begin position="1"/>
        <end position="21"/>
    </location>
</feature>
<dbReference type="EMBL" id="SNWM01000001">
    <property type="protein sequence ID" value="TDO23868.1"/>
    <property type="molecule type" value="Genomic_DNA"/>
</dbReference>
<organism evidence="3 4">
    <name type="scientific">Pedobacter duraquae</name>
    <dbReference type="NCBI Taxonomy" id="425511"/>
    <lineage>
        <taxon>Bacteria</taxon>
        <taxon>Pseudomonadati</taxon>
        <taxon>Bacteroidota</taxon>
        <taxon>Sphingobacteriia</taxon>
        <taxon>Sphingobacteriales</taxon>
        <taxon>Sphingobacteriaceae</taxon>
        <taxon>Pedobacter</taxon>
    </lineage>
</organism>
<evidence type="ECO:0000256" key="1">
    <source>
        <dbReference type="SAM" id="SignalP"/>
    </source>
</evidence>
<evidence type="ECO:0000313" key="4">
    <source>
        <dbReference type="Proteomes" id="UP000295499"/>
    </source>
</evidence>
<dbReference type="SUPFAM" id="SSF109854">
    <property type="entry name" value="DinB/YfiT-like putative metalloenzymes"/>
    <property type="match status" value="1"/>
</dbReference>
<comment type="caution">
    <text evidence="3">The sequence shown here is derived from an EMBL/GenBank/DDBJ whole genome shotgun (WGS) entry which is preliminary data.</text>
</comment>
<dbReference type="Gene3D" id="1.20.120.450">
    <property type="entry name" value="dinb family like domain"/>
    <property type="match status" value="1"/>
</dbReference>
<dbReference type="InterPro" id="IPR034660">
    <property type="entry name" value="DinB/YfiT-like"/>
</dbReference>
<reference evidence="3 4" key="1">
    <citation type="submission" date="2019-03" db="EMBL/GenBank/DDBJ databases">
        <title>Genomic Encyclopedia of Archaeal and Bacterial Type Strains, Phase II (KMG-II): from individual species to whole genera.</title>
        <authorList>
            <person name="Goeker M."/>
        </authorList>
    </citation>
    <scope>NUCLEOTIDE SEQUENCE [LARGE SCALE GENOMIC DNA]</scope>
    <source>
        <strain evidence="3 4">DSM 19034</strain>
    </source>
</reference>
<name>A0A4V3C3Z0_9SPHI</name>
<proteinExistence type="predicted"/>
<feature type="chain" id="PRO_5020820718" evidence="1">
    <location>
        <begin position="22"/>
        <end position="221"/>
    </location>
</feature>
<gene>
    <name evidence="3" type="ORF">CLV32_0154</name>
</gene>
<dbReference type="RefSeq" id="WP_133551410.1">
    <property type="nucleotide sequence ID" value="NZ_SNWM01000001.1"/>
</dbReference>
<protein>
    <submittedName>
        <fullName evidence="3">DinB family protein</fullName>
    </submittedName>
</protein>
<accession>A0A4V3C3Z0</accession>
<sequence length="221" mass="24898">MKTTITSLLFATFALSSNSYAQEKKDDQQATASNSVTKQIALTAQERDYAIKLLMETEKGVYNAIKGLSETQLKFKPAQDKWSVEECVKHIAAAEESLWAMVDASLKQNENPDKRSDIKFTDQELVNAVEDRSHKSKTFAALEPSNSPYKSEAEALAAFQLNRDKLINFVRKTQINLRNHVSVLPIGTYDAYQFILLISAHTNRHTQQIDEVKASVAFPKR</sequence>
<dbReference type="OrthoDB" id="9807923at2"/>
<dbReference type="Proteomes" id="UP000295499">
    <property type="component" value="Unassembled WGS sequence"/>
</dbReference>